<evidence type="ECO:0000256" key="1">
    <source>
        <dbReference type="SAM" id="SignalP"/>
    </source>
</evidence>
<organism evidence="2 3">
    <name type="scientific">Armatimonas rosea</name>
    <dbReference type="NCBI Taxonomy" id="685828"/>
    <lineage>
        <taxon>Bacteria</taxon>
        <taxon>Bacillati</taxon>
        <taxon>Armatimonadota</taxon>
        <taxon>Armatimonadia</taxon>
        <taxon>Armatimonadales</taxon>
        <taxon>Armatimonadaceae</taxon>
        <taxon>Armatimonas</taxon>
    </lineage>
</organism>
<keyword evidence="1" id="KW-0732">Signal</keyword>
<reference evidence="2 3" key="1">
    <citation type="submission" date="2020-08" db="EMBL/GenBank/DDBJ databases">
        <title>Genomic Encyclopedia of Type Strains, Phase IV (KMG-IV): sequencing the most valuable type-strain genomes for metagenomic binning, comparative biology and taxonomic classification.</title>
        <authorList>
            <person name="Goeker M."/>
        </authorList>
    </citation>
    <scope>NUCLEOTIDE SEQUENCE [LARGE SCALE GENOMIC DNA]</scope>
    <source>
        <strain evidence="2 3">DSM 23562</strain>
    </source>
</reference>
<dbReference type="InterPro" id="IPR013424">
    <property type="entry name" value="Ice-binding_C"/>
</dbReference>
<sequence>MRLSTTTLVATLVALPTLAQAQTVRSASGANAAAILSTVNDFRADLGGANNGINAHAGSDGRREINWDAVPIGFSAPNTLNANFFNQNSQRGLQLVPTAGVTGFMVSDGDSTNLGGTNGAGVRFNNLNDTYASTFTTFTPQKLFTSLGSNVYDVTFFVPLTGPVLPGSTPALVSGFGSVFTDVDTVGATTIQYFDKNNVSLGTFSAPVQNLGLSFIGVSFGSATISRVRITQGTTALGPADNPGAGQDVVVADDFIYGEPVAAASTSAPEPGTLAFLALGGTLTLIRCRRRRLK</sequence>
<dbReference type="AlphaFoldDB" id="A0A7W9W9P9"/>
<dbReference type="Proteomes" id="UP000520814">
    <property type="component" value="Unassembled WGS sequence"/>
</dbReference>
<name>A0A7W9W9P9_ARMRO</name>
<evidence type="ECO:0000313" key="2">
    <source>
        <dbReference type="EMBL" id="MBB6053460.1"/>
    </source>
</evidence>
<protein>
    <recommendedName>
        <fullName evidence="4">PEP-CTERM protein-sorting domain-containing protein</fullName>
    </recommendedName>
</protein>
<dbReference type="EMBL" id="JACHGW010000007">
    <property type="protein sequence ID" value="MBB6053460.1"/>
    <property type="molecule type" value="Genomic_DNA"/>
</dbReference>
<comment type="caution">
    <text evidence="2">The sequence shown here is derived from an EMBL/GenBank/DDBJ whole genome shotgun (WGS) entry which is preliminary data.</text>
</comment>
<keyword evidence="3" id="KW-1185">Reference proteome</keyword>
<gene>
    <name evidence="2" type="ORF">HNQ39_005295</name>
</gene>
<feature type="signal peptide" evidence="1">
    <location>
        <begin position="1"/>
        <end position="21"/>
    </location>
</feature>
<dbReference type="NCBIfam" id="TIGR02595">
    <property type="entry name" value="PEP_CTERM"/>
    <property type="match status" value="1"/>
</dbReference>
<dbReference type="RefSeq" id="WP_184203553.1">
    <property type="nucleotide sequence ID" value="NZ_JACHGW010000007.1"/>
</dbReference>
<proteinExistence type="predicted"/>
<accession>A0A7W9W9P9</accession>
<evidence type="ECO:0000313" key="3">
    <source>
        <dbReference type="Proteomes" id="UP000520814"/>
    </source>
</evidence>
<feature type="chain" id="PRO_5030947442" description="PEP-CTERM protein-sorting domain-containing protein" evidence="1">
    <location>
        <begin position="22"/>
        <end position="294"/>
    </location>
</feature>
<evidence type="ECO:0008006" key="4">
    <source>
        <dbReference type="Google" id="ProtNLM"/>
    </source>
</evidence>